<gene>
    <name evidence="1" type="ORF">ACFO6X_06520</name>
</gene>
<keyword evidence="2" id="KW-1185">Reference proteome</keyword>
<evidence type="ECO:0000313" key="2">
    <source>
        <dbReference type="Proteomes" id="UP001596001"/>
    </source>
</evidence>
<name>A0ABV9QCW4_9BURK</name>
<dbReference type="Proteomes" id="UP001596001">
    <property type="component" value="Unassembled WGS sequence"/>
</dbReference>
<dbReference type="EMBL" id="JBHSHJ010000003">
    <property type="protein sequence ID" value="MFC4788638.1"/>
    <property type="molecule type" value="Genomic_DNA"/>
</dbReference>
<protein>
    <submittedName>
        <fullName evidence="1">Uncharacterized protein</fullName>
    </submittedName>
</protein>
<proteinExistence type="predicted"/>
<evidence type="ECO:0000313" key="1">
    <source>
        <dbReference type="EMBL" id="MFC4788638.1"/>
    </source>
</evidence>
<reference evidence="2" key="1">
    <citation type="journal article" date="2019" name="Int. J. Syst. Evol. Microbiol.">
        <title>The Global Catalogue of Microorganisms (GCM) 10K type strain sequencing project: providing services to taxonomists for standard genome sequencing and annotation.</title>
        <authorList>
            <consortium name="The Broad Institute Genomics Platform"/>
            <consortium name="The Broad Institute Genome Sequencing Center for Infectious Disease"/>
            <person name="Wu L."/>
            <person name="Ma J."/>
        </authorList>
    </citation>
    <scope>NUCLEOTIDE SEQUENCE [LARGE SCALE GENOMIC DNA]</scope>
    <source>
        <strain evidence="2">CCUG 49452</strain>
    </source>
</reference>
<comment type="caution">
    <text evidence="1">The sequence shown here is derived from an EMBL/GenBank/DDBJ whole genome shotgun (WGS) entry which is preliminary data.</text>
</comment>
<organism evidence="1 2">
    <name type="scientific">Giesbergeria sinuosa</name>
    <dbReference type="NCBI Taxonomy" id="80883"/>
    <lineage>
        <taxon>Bacteria</taxon>
        <taxon>Pseudomonadati</taxon>
        <taxon>Pseudomonadota</taxon>
        <taxon>Betaproteobacteria</taxon>
        <taxon>Burkholderiales</taxon>
        <taxon>Comamonadaceae</taxon>
        <taxon>Giesbergeria</taxon>
    </lineage>
</organism>
<accession>A0ABV9QCW4</accession>
<sequence>MHAEPPVPLDAVRDALERSGYLMESRLVRILTAADFFVEPNVSHKDPRTGKAREIDLTAESALRSFRRGVCVKTTFVIEAVNNRFPIVLLTERPSSPNADFESYVKFGTSPNPCPFLHEIHIYDEKGADWNNLFSQFCALSKKSGKDELMASHPDDIYSSLLKAAEYTEDQVADFEEWTENETGKYWRLFVWHPMLVVSGQLLTAKFSPEGAILLQEAPLARLEFNWHDGDSRKTTVIEVVREDFLLERLEAIRAQDDILEARIHDLMASHKSLDGTLQ</sequence>